<name>A0A2P2R5B7_RHIMU</name>
<proteinExistence type="predicted"/>
<evidence type="ECO:0000313" key="1">
    <source>
        <dbReference type="EMBL" id="MBX74425.1"/>
    </source>
</evidence>
<reference evidence="1" key="1">
    <citation type="submission" date="2018-02" db="EMBL/GenBank/DDBJ databases">
        <title>Rhizophora mucronata_Transcriptome.</title>
        <authorList>
            <person name="Meera S.P."/>
            <person name="Sreeshan A."/>
            <person name="Augustine A."/>
        </authorList>
    </citation>
    <scope>NUCLEOTIDE SEQUENCE</scope>
    <source>
        <tissue evidence="1">Leaf</tissue>
    </source>
</reference>
<dbReference type="EMBL" id="GGEC01093941">
    <property type="protein sequence ID" value="MBX74425.1"/>
    <property type="molecule type" value="Transcribed_RNA"/>
</dbReference>
<protein>
    <submittedName>
        <fullName evidence="1">Uncharacterized protein</fullName>
    </submittedName>
</protein>
<sequence>MYSSARLTGLRVKIKILNIISSCGCLLIIVM</sequence>
<accession>A0A2P2R5B7</accession>
<organism evidence="1">
    <name type="scientific">Rhizophora mucronata</name>
    <name type="common">Asiatic mangrove</name>
    <dbReference type="NCBI Taxonomy" id="61149"/>
    <lineage>
        <taxon>Eukaryota</taxon>
        <taxon>Viridiplantae</taxon>
        <taxon>Streptophyta</taxon>
        <taxon>Embryophyta</taxon>
        <taxon>Tracheophyta</taxon>
        <taxon>Spermatophyta</taxon>
        <taxon>Magnoliopsida</taxon>
        <taxon>eudicotyledons</taxon>
        <taxon>Gunneridae</taxon>
        <taxon>Pentapetalae</taxon>
        <taxon>rosids</taxon>
        <taxon>fabids</taxon>
        <taxon>Malpighiales</taxon>
        <taxon>Rhizophoraceae</taxon>
        <taxon>Rhizophora</taxon>
    </lineage>
</organism>
<dbReference type="AlphaFoldDB" id="A0A2P2R5B7"/>